<dbReference type="AlphaFoldDB" id="A0AAD0LBQ3"/>
<dbReference type="EMBL" id="CP030750">
    <property type="protein sequence ID" value="AXA26372.1"/>
    <property type="molecule type" value="Genomic_DNA"/>
</dbReference>
<dbReference type="Proteomes" id="UP000251617">
    <property type="component" value="Chromosome"/>
</dbReference>
<organism evidence="1 2">
    <name type="scientific">Pseudomonas putida</name>
    <name type="common">Arthrobacter siderocapsulatus</name>
    <dbReference type="NCBI Taxonomy" id="303"/>
    <lineage>
        <taxon>Bacteria</taxon>
        <taxon>Pseudomonadati</taxon>
        <taxon>Pseudomonadota</taxon>
        <taxon>Gammaproteobacteria</taxon>
        <taxon>Pseudomonadales</taxon>
        <taxon>Pseudomonadaceae</taxon>
        <taxon>Pseudomonas</taxon>
    </lineage>
</organism>
<protein>
    <submittedName>
        <fullName evidence="1">Uncharacterized protein</fullName>
    </submittedName>
</protein>
<dbReference type="RefSeq" id="WP_112899004.1">
    <property type="nucleotide sequence ID" value="NZ_CP030750.1"/>
</dbReference>
<gene>
    <name evidence="1" type="ORF">C1S65_20510</name>
</gene>
<sequence>MHRLVIEVDLQLYELLRRAAQDHHLSLEGECLRRLQGADRQSRYLQALLADLRADEEQRRASDDQVA</sequence>
<evidence type="ECO:0000313" key="2">
    <source>
        <dbReference type="Proteomes" id="UP000251617"/>
    </source>
</evidence>
<accession>A0AAD0LBQ3</accession>
<name>A0AAD0LBQ3_PSEPU</name>
<reference evidence="1 2" key="1">
    <citation type="submission" date="2018-06" db="EMBL/GenBank/DDBJ databases">
        <title>The genome of Pseudomonas putida NX-1, a lignin degrader.</title>
        <authorList>
            <person name="Xu Z."/>
        </authorList>
    </citation>
    <scope>NUCLEOTIDE SEQUENCE [LARGE SCALE GENOMIC DNA]</scope>
    <source>
        <strain evidence="1 2">NX-1</strain>
    </source>
</reference>
<proteinExistence type="predicted"/>
<evidence type="ECO:0000313" key="1">
    <source>
        <dbReference type="EMBL" id="AXA26372.1"/>
    </source>
</evidence>